<keyword evidence="9" id="KW-0812">Transmembrane</keyword>
<evidence type="ECO:0000256" key="3">
    <source>
        <dbReference type="ARBA" id="ARBA00022679"/>
    </source>
</evidence>
<evidence type="ECO:0000256" key="9">
    <source>
        <dbReference type="SAM" id="Phobius"/>
    </source>
</evidence>
<dbReference type="Pfam" id="PF00069">
    <property type="entry name" value="Pkinase"/>
    <property type="match status" value="1"/>
</dbReference>
<dbReference type="Proteomes" id="UP001597351">
    <property type="component" value="Unassembled WGS sequence"/>
</dbReference>
<keyword evidence="9" id="KW-1133">Transmembrane helix</keyword>
<dbReference type="CDD" id="cd14014">
    <property type="entry name" value="STKc_PknB_like"/>
    <property type="match status" value="1"/>
</dbReference>
<sequence>MTTAPRPEQAPPGLRVGGYTLLARLGEGGMGVVHLARRPDGHRVALKVMRPHIIGDEEARQRLAQEVSSLSRVRSRWVAEIVDSDPWGDIPFVATRYVPGLSLHEHVAEEGPVGGDDLRWFAECLAEGIASVHDVGVLHRDVKPSNVLMEGRTPILIDFGLARVADDPRLTHTGWLLGTPGYLAPEILHGDDASPASDVHSWAATVAFAGTGRPPFGRGPSMAIMDRVRRGEHDLTGLPDDLQQIVHAALHPDPSQRPTLDEVLDWLVDGPLPVVADPVSHAPADDLYTVPLALAGSAHERTISFFDEDEEGDGTRLLEEEPPPPRASLAERSRRGALFVGLAVGASVGMAAYPWLTLVLLALATWFLRGASLAGSAAGLRRSVRGAKWYDGPQLLLASPWHLVQAIPRALLLVLWSLGLGLACALICYALSAAPEVTLLASGLVTGMSLWLGPGGSRFRGPVIRMVQPLARRTGPWLVAFALVVGGTGAVGALLAQHGTHWEPVGNPAERLP</sequence>
<keyword evidence="3 11" id="KW-0808">Transferase</keyword>
<keyword evidence="6 7" id="KW-0067">ATP-binding</keyword>
<keyword evidence="9" id="KW-0472">Membrane</keyword>
<feature type="transmembrane region" description="Helical" evidence="9">
    <location>
        <begin position="359"/>
        <end position="380"/>
    </location>
</feature>
<dbReference type="PROSITE" id="PS50011">
    <property type="entry name" value="PROTEIN_KINASE_DOM"/>
    <property type="match status" value="1"/>
</dbReference>
<dbReference type="Gene3D" id="1.10.510.10">
    <property type="entry name" value="Transferase(Phosphotransferase) domain 1"/>
    <property type="match status" value="1"/>
</dbReference>
<comment type="similarity">
    <text evidence="1">Belongs to the protein kinase superfamily. NEK Ser/Thr protein kinase family. NIMA subfamily.</text>
</comment>
<feature type="transmembrane region" description="Helical" evidence="9">
    <location>
        <begin position="336"/>
        <end position="353"/>
    </location>
</feature>
<feature type="transmembrane region" description="Helical" evidence="9">
    <location>
        <begin position="410"/>
        <end position="432"/>
    </location>
</feature>
<organism evidence="11 12">
    <name type="scientific">Nocardioides aestuarii</name>
    <dbReference type="NCBI Taxonomy" id="252231"/>
    <lineage>
        <taxon>Bacteria</taxon>
        <taxon>Bacillati</taxon>
        <taxon>Actinomycetota</taxon>
        <taxon>Actinomycetes</taxon>
        <taxon>Propionibacteriales</taxon>
        <taxon>Nocardioidaceae</taxon>
        <taxon>Nocardioides</taxon>
    </lineage>
</organism>
<dbReference type="InterPro" id="IPR017441">
    <property type="entry name" value="Protein_kinase_ATP_BS"/>
</dbReference>
<dbReference type="PROSITE" id="PS00108">
    <property type="entry name" value="PROTEIN_KINASE_ST"/>
    <property type="match status" value="1"/>
</dbReference>
<keyword evidence="12" id="KW-1185">Reference proteome</keyword>
<dbReference type="PROSITE" id="PS00107">
    <property type="entry name" value="PROTEIN_KINASE_ATP"/>
    <property type="match status" value="1"/>
</dbReference>
<dbReference type="SMART" id="SM00220">
    <property type="entry name" value="S_TKc"/>
    <property type="match status" value="1"/>
</dbReference>
<name>A0ABW4TIK5_9ACTN</name>
<evidence type="ECO:0000256" key="5">
    <source>
        <dbReference type="ARBA" id="ARBA00022777"/>
    </source>
</evidence>
<dbReference type="InterPro" id="IPR000719">
    <property type="entry name" value="Prot_kinase_dom"/>
</dbReference>
<evidence type="ECO:0000313" key="11">
    <source>
        <dbReference type="EMBL" id="MFD1945474.1"/>
    </source>
</evidence>
<dbReference type="Gene3D" id="3.30.200.20">
    <property type="entry name" value="Phosphorylase Kinase, domain 1"/>
    <property type="match status" value="1"/>
</dbReference>
<dbReference type="InterPro" id="IPR011009">
    <property type="entry name" value="Kinase-like_dom_sf"/>
</dbReference>
<evidence type="ECO:0000256" key="7">
    <source>
        <dbReference type="PROSITE-ProRule" id="PRU10141"/>
    </source>
</evidence>
<accession>A0ABW4TIK5</accession>
<feature type="transmembrane region" description="Helical" evidence="9">
    <location>
        <begin position="477"/>
        <end position="496"/>
    </location>
</feature>
<evidence type="ECO:0000256" key="8">
    <source>
        <dbReference type="SAM" id="MobiDB-lite"/>
    </source>
</evidence>
<feature type="domain" description="Protein kinase" evidence="10">
    <location>
        <begin position="19"/>
        <end position="275"/>
    </location>
</feature>
<evidence type="ECO:0000256" key="1">
    <source>
        <dbReference type="ARBA" id="ARBA00010886"/>
    </source>
</evidence>
<evidence type="ECO:0000313" key="12">
    <source>
        <dbReference type="Proteomes" id="UP001597351"/>
    </source>
</evidence>
<evidence type="ECO:0000256" key="4">
    <source>
        <dbReference type="ARBA" id="ARBA00022741"/>
    </source>
</evidence>
<evidence type="ECO:0000259" key="10">
    <source>
        <dbReference type="PROSITE" id="PS50011"/>
    </source>
</evidence>
<dbReference type="EC" id="2.7.11.1" evidence="2"/>
<dbReference type="RefSeq" id="WP_343915627.1">
    <property type="nucleotide sequence ID" value="NZ_BAAAJT010000002.1"/>
</dbReference>
<dbReference type="InterPro" id="IPR050660">
    <property type="entry name" value="NEK_Ser/Thr_kinase"/>
</dbReference>
<keyword evidence="5 11" id="KW-0418">Kinase</keyword>
<dbReference type="EMBL" id="JBHUGD010000001">
    <property type="protein sequence ID" value="MFD1945474.1"/>
    <property type="molecule type" value="Genomic_DNA"/>
</dbReference>
<keyword evidence="4 7" id="KW-0547">Nucleotide-binding</keyword>
<feature type="region of interest" description="Disordered" evidence="8">
    <location>
        <begin position="310"/>
        <end position="330"/>
    </location>
</feature>
<dbReference type="SUPFAM" id="SSF56112">
    <property type="entry name" value="Protein kinase-like (PK-like)"/>
    <property type="match status" value="1"/>
</dbReference>
<protein>
    <recommendedName>
        <fullName evidence="2">non-specific serine/threonine protein kinase</fullName>
        <ecNumber evidence="2">2.7.11.1</ecNumber>
    </recommendedName>
</protein>
<proteinExistence type="inferred from homology"/>
<comment type="caution">
    <text evidence="11">The sequence shown here is derived from an EMBL/GenBank/DDBJ whole genome shotgun (WGS) entry which is preliminary data.</text>
</comment>
<dbReference type="InterPro" id="IPR008271">
    <property type="entry name" value="Ser/Thr_kinase_AS"/>
</dbReference>
<dbReference type="PANTHER" id="PTHR43671:SF13">
    <property type="entry name" value="SERINE_THREONINE-PROTEIN KINASE NEK2"/>
    <property type="match status" value="1"/>
</dbReference>
<gene>
    <name evidence="11" type="ORF">ACFSDE_01620</name>
</gene>
<evidence type="ECO:0000256" key="6">
    <source>
        <dbReference type="ARBA" id="ARBA00022840"/>
    </source>
</evidence>
<dbReference type="GO" id="GO:0004674">
    <property type="term" value="F:protein serine/threonine kinase activity"/>
    <property type="evidence" value="ECO:0007669"/>
    <property type="project" value="UniProtKB-EC"/>
</dbReference>
<feature type="binding site" evidence="7">
    <location>
        <position position="47"/>
    </location>
    <ligand>
        <name>ATP</name>
        <dbReference type="ChEBI" id="CHEBI:30616"/>
    </ligand>
</feature>
<dbReference type="PANTHER" id="PTHR43671">
    <property type="entry name" value="SERINE/THREONINE-PROTEIN KINASE NEK"/>
    <property type="match status" value="1"/>
</dbReference>
<feature type="transmembrane region" description="Helical" evidence="9">
    <location>
        <begin position="438"/>
        <end position="456"/>
    </location>
</feature>
<evidence type="ECO:0000256" key="2">
    <source>
        <dbReference type="ARBA" id="ARBA00012513"/>
    </source>
</evidence>
<reference evidence="12" key="1">
    <citation type="journal article" date="2019" name="Int. J. Syst. Evol. Microbiol.">
        <title>The Global Catalogue of Microorganisms (GCM) 10K type strain sequencing project: providing services to taxonomists for standard genome sequencing and annotation.</title>
        <authorList>
            <consortium name="The Broad Institute Genomics Platform"/>
            <consortium name="The Broad Institute Genome Sequencing Center for Infectious Disease"/>
            <person name="Wu L."/>
            <person name="Ma J."/>
        </authorList>
    </citation>
    <scope>NUCLEOTIDE SEQUENCE [LARGE SCALE GENOMIC DNA]</scope>
    <source>
        <strain evidence="12">CGMCC 1.12477</strain>
    </source>
</reference>